<comment type="similarity">
    <text evidence="1">Belongs to the phospholipid scramblase family.</text>
</comment>
<evidence type="ECO:0000313" key="2">
    <source>
        <dbReference type="EMBL" id="SSX17486.1"/>
    </source>
</evidence>
<protein>
    <submittedName>
        <fullName evidence="2">CSON014425 protein</fullName>
    </submittedName>
</protein>
<dbReference type="GO" id="GO:0005886">
    <property type="term" value="C:plasma membrane"/>
    <property type="evidence" value="ECO:0007669"/>
    <property type="project" value="TreeGrafter"/>
</dbReference>
<accession>A0A336LHY0</accession>
<name>A0A336LHY0_CULSO</name>
<dbReference type="InterPro" id="IPR005552">
    <property type="entry name" value="Scramblase"/>
</dbReference>
<dbReference type="PANTHER" id="PTHR23248">
    <property type="entry name" value="PHOSPHOLIPID SCRAMBLASE-RELATED"/>
    <property type="match status" value="1"/>
</dbReference>
<dbReference type="GO" id="GO:0017128">
    <property type="term" value="F:phospholipid scramblase activity"/>
    <property type="evidence" value="ECO:0007669"/>
    <property type="project" value="InterPro"/>
</dbReference>
<dbReference type="VEuPathDB" id="VectorBase:CSON014425"/>
<gene>
    <name evidence="2" type="primary">CSON014425</name>
</gene>
<evidence type="ECO:0000256" key="1">
    <source>
        <dbReference type="ARBA" id="ARBA00005350"/>
    </source>
</evidence>
<reference evidence="2" key="1">
    <citation type="submission" date="2018-07" db="EMBL/GenBank/DDBJ databases">
        <authorList>
            <person name="Quirk P.G."/>
            <person name="Krulwich T.A."/>
        </authorList>
    </citation>
    <scope>NUCLEOTIDE SEQUENCE</scope>
</reference>
<dbReference type="AlphaFoldDB" id="A0A336LHY0"/>
<sequence>MSESDNSFSNFESVITTAPQPQFQNEIEQANGLDALKSLNHLLVEQNVEKLETLTGFETNNKYTIKTLQDKTIFFAVEENDCFTRNCFGHVRPFEMRIFDNNGDRKNEVIHLSRPLRCSECCFPGFLQKLEVRSPSPSPSRELFGTVEQIWSISHITFNINDASGDPVLKIQRPYFFMECCSDVDFEVKSMKNEPMGKVTKQWSGIAQESLTKADNFEIKFPMDLDVKIKAVLLGACFLIVTAPQPQNEIELSNVTQTQDANGLEALQSLDHLLVKQKVELLEAFTGFETNNKYAIMNIQNQAIFFAAEDNDCCTRNCFGSVRPFEMQIFNQEQKEIIHLSRPLRCAGCGFPCCLQKLQVCSPSGELFGTVQEDWSFFSIEFSIKNASGETVLKIQRSGCFLECCSDVKFDVKSLDGVIVGHVTKQWSGLAKELLTNADNFGIQFPKELDVKIKAVLLGACFLIDFMYFEQNDL</sequence>
<proteinExistence type="inferred from homology"/>
<dbReference type="PANTHER" id="PTHR23248:SF9">
    <property type="entry name" value="PHOSPHOLIPID SCRAMBLASE"/>
    <property type="match status" value="1"/>
</dbReference>
<dbReference type="OMA" id="QQWMTRP"/>
<dbReference type="EMBL" id="UFQT01000007">
    <property type="protein sequence ID" value="SSX17486.1"/>
    <property type="molecule type" value="Genomic_DNA"/>
</dbReference>
<dbReference type="Pfam" id="PF03803">
    <property type="entry name" value="Scramblase"/>
    <property type="match status" value="2"/>
</dbReference>
<organism evidence="2">
    <name type="scientific">Culicoides sonorensis</name>
    <name type="common">Biting midge</name>
    <dbReference type="NCBI Taxonomy" id="179676"/>
    <lineage>
        <taxon>Eukaryota</taxon>
        <taxon>Metazoa</taxon>
        <taxon>Ecdysozoa</taxon>
        <taxon>Arthropoda</taxon>
        <taxon>Hexapoda</taxon>
        <taxon>Insecta</taxon>
        <taxon>Pterygota</taxon>
        <taxon>Neoptera</taxon>
        <taxon>Endopterygota</taxon>
        <taxon>Diptera</taxon>
        <taxon>Nematocera</taxon>
        <taxon>Chironomoidea</taxon>
        <taxon>Ceratopogonidae</taxon>
        <taxon>Ceratopogoninae</taxon>
        <taxon>Culicoides</taxon>
        <taxon>Monoculicoides</taxon>
    </lineage>
</organism>